<feature type="non-terminal residue" evidence="14">
    <location>
        <position position="2651"/>
    </location>
</feature>
<evidence type="ECO:0000256" key="6">
    <source>
        <dbReference type="ARBA" id="ARBA00022892"/>
    </source>
</evidence>
<feature type="region of interest" description="Disordered" evidence="13">
    <location>
        <begin position="70"/>
        <end position="95"/>
    </location>
</feature>
<dbReference type="NCBIfam" id="TIGR00231">
    <property type="entry name" value="small_GTP"/>
    <property type="match status" value="1"/>
</dbReference>
<evidence type="ECO:0000256" key="1">
    <source>
        <dbReference type="ARBA" id="ARBA00004555"/>
    </source>
</evidence>
<dbReference type="GO" id="GO:0003924">
    <property type="term" value="F:GTPase activity"/>
    <property type="evidence" value="ECO:0007669"/>
    <property type="project" value="InterPro"/>
</dbReference>
<evidence type="ECO:0000256" key="10">
    <source>
        <dbReference type="ARBA" id="ARBA00023288"/>
    </source>
</evidence>
<comment type="caution">
    <text evidence="14">The sequence shown here is derived from an EMBL/GenBank/DDBJ whole genome shotgun (WGS) entry which is preliminary data.</text>
</comment>
<feature type="compositionally biased region" description="Basic and acidic residues" evidence="13">
    <location>
        <begin position="1004"/>
        <end position="1016"/>
    </location>
</feature>
<feature type="binding site" evidence="12">
    <location>
        <position position="238"/>
    </location>
    <ligand>
        <name>Mg(2+)</name>
        <dbReference type="ChEBI" id="CHEBI:18420"/>
    </ligand>
</feature>
<evidence type="ECO:0000256" key="8">
    <source>
        <dbReference type="ARBA" id="ARBA00023034"/>
    </source>
</evidence>
<dbReference type="GO" id="GO:0015031">
    <property type="term" value="P:protein transport"/>
    <property type="evidence" value="ECO:0007669"/>
    <property type="project" value="UniProtKB-KW"/>
</dbReference>
<evidence type="ECO:0000256" key="3">
    <source>
        <dbReference type="ARBA" id="ARBA00022448"/>
    </source>
</evidence>
<comment type="similarity">
    <text evidence="2">Belongs to the small GTPase superfamily. Arf family.</text>
</comment>
<dbReference type="SMART" id="SM00177">
    <property type="entry name" value="ARF"/>
    <property type="match status" value="1"/>
</dbReference>
<dbReference type="GO" id="GO:0005525">
    <property type="term" value="F:GTP binding"/>
    <property type="evidence" value="ECO:0007669"/>
    <property type="project" value="UniProtKB-KW"/>
</dbReference>
<dbReference type="EMBL" id="CAJNNW010031321">
    <property type="protein sequence ID" value="CAE8707079.1"/>
    <property type="molecule type" value="Genomic_DNA"/>
</dbReference>
<dbReference type="GO" id="GO:0005794">
    <property type="term" value="C:Golgi apparatus"/>
    <property type="evidence" value="ECO:0007669"/>
    <property type="project" value="UniProtKB-SubCell"/>
</dbReference>
<dbReference type="Gene3D" id="3.40.50.300">
    <property type="entry name" value="P-loop containing nucleotide triphosphate hydrolases"/>
    <property type="match status" value="1"/>
</dbReference>
<comment type="subcellular location">
    <subcellularLocation>
        <location evidence="1">Golgi apparatus</location>
    </subcellularLocation>
</comment>
<evidence type="ECO:0000256" key="9">
    <source>
        <dbReference type="ARBA" id="ARBA00023134"/>
    </source>
</evidence>
<feature type="region of interest" description="Disordered" evidence="13">
    <location>
        <begin position="1003"/>
        <end position="1052"/>
    </location>
</feature>
<feature type="binding site" evidence="11">
    <location>
        <begin position="333"/>
        <end position="336"/>
    </location>
    <ligand>
        <name>GTP</name>
        <dbReference type="ChEBI" id="CHEBI:37565"/>
    </ligand>
</feature>
<dbReference type="InterPro" id="IPR045872">
    <property type="entry name" value="Arf1-5-like"/>
</dbReference>
<dbReference type="SMART" id="SM00178">
    <property type="entry name" value="SAR"/>
    <property type="match status" value="1"/>
</dbReference>
<dbReference type="InterPro" id="IPR005225">
    <property type="entry name" value="Small_GTP-bd"/>
</dbReference>
<feature type="binding site" evidence="11">
    <location>
        <begin position="231"/>
        <end position="238"/>
    </location>
    <ligand>
        <name>GTP</name>
        <dbReference type="ChEBI" id="CHEBI:37565"/>
    </ligand>
</feature>
<feature type="compositionally biased region" description="Acidic residues" evidence="13">
    <location>
        <begin position="1022"/>
        <end position="1032"/>
    </location>
</feature>
<keyword evidence="8" id="KW-0333">Golgi apparatus</keyword>
<dbReference type="SMART" id="SM00175">
    <property type="entry name" value="RAB"/>
    <property type="match status" value="1"/>
</dbReference>
<sequence>VSKWSRKRRQLTARFELSDAQEATAANAAAGFAEGLRTRGWATIDGFLPGPEADELRCFVLSQRAAGRLQQGKNAHEGPTGASAEASGRSRSATKNDEYTFLDGSEAGGSSASSPPVKELTRRCNRLLAGVLSAGVKELQGVQVTQGQPMLAVYPGDGARYGRHLDASAGRRDNGRVLTMILYLNPFWIRQSPAQAPSLQPRTHQPSMGLAITKLWARIVGKQEMRLVMVGLDAAGKTTVLYKLKLGEVIATVPTIGFNVETVEYANISFTVWDIGGQDKIRKLWRHYYQGAQGVIFVVDSTDGDRMEEAREELTKMLSEQEMQDAVLLVFANKQDLPSALKAQDVAEKLGLRALRNRLWFIQSTVATTGDGIYEGTLASKRSPQLVPVQFLARAGTGRRLAKASRESLAVPQICSSVLLFATGPVLGYEFEVATGRSRGATVRIRPFLFCTFWRTHRLAYTPALWLAHTEPEMEREAKRLRATEAEAAPSLAALLSSAPEEVRGFLGSLGIETCTDFAVYWKSSTDMLLELQEGNMSEYAQLDALRLANRARMISSQEQTCASRLIAAAIGGPVPKARPAFAVARPAVKRKPGGRIAVLWSVESHPGEPRPGAVRGTPAATLMQADAIHAGLLEQLWDIFWRHIMDPSSLGPFDPTDQLEVDSLKESILRAPAKLTSGRIRAVLSAWKRWARWASDPTHIADLVRPGPIQLARFLKQVTVGGPTAAAIVWNALRFWNFSLGASFPLDHFACADFKLRSISRQQQAATELAPWEFVNLLRVAETATGTRRILFMMCAFVASVCIRWEHLQRSKRKPGTEEPFFECAQGKRRVQGARPGYDWAMPAVRLGALDLWRELRPIWDEEMISSFLIPAVRLLPEEFFALTSSSPVNFEKPMSRPRFLEVMRCLLVEAGVPVAEAMQRKFNCLRRFLPTAANVLEIPDRDAQAVGSWAEVPQGGMAPQWRGKARQLMSYRYAGAKTLRSQQVKSWIIARLWQLLKAAQKQGKESPEPEEKATGLEQEGIVEEQAEEKDNEAAPTDSSEESIDRPSEAEAELFDAPVESLAWFKQGKKAHIQSGTDADSRRVPWCRDSAFAQDPVAVGEGLDGLSEDEVCSKCCKRVPRDVFAAMAEKFVRPEAQVIVCVIRVCFCTMASLAAKVNLEATDRGLITCFSTAKLPDDVVAELLGKTMWETLDDFIYGVKESAWEVELEVICQTVPMLKASALFQGRLRAAWRAGSQALREADSAAKARQTEDDTENPLPDGTVAQLQADWARTYNLTVDVHLELADSLRGRVRREFRRRAATALDIRTIRSVLSDKKPKRREEVNLPGGLRLEFEKEGAYDDLETQAIDYADFALRYAVEFGNSSMSWLADKGLQTRGKMATLMRRGWPAGEALHQALADTHLEWRARQGRASSEEKLAAPGRGNKRSHEEAARDAPQDSRSSTSQSKQRTVSVLKGGMQICKPWNDGRGYKGKCGKAHQCDLVLPNGQGQLHPRGVDQGTGRQEKVRTVSVGRSGSSSATCVVPFASGSRAVALAGHQQVITASMPRQVSASEKERVAAQLCAAKPVTWRGRSELIQVAWPQCPRGLFVVLDLWAGFSGTLLALLSLGVRFVAIAAEQDADGRSCSSTVMPNVIHVSHVEDVCADMLVPLVRRRQVAGILCGGGSPCQGKSELNSNRKGLQDNRSLGPRHIARLAAECRCLPELSEINFLRFLENVSSMPEEVKLQYSEWMECEPILVEAARYGYVQRGRFAWAAGPRGPISELPKAALPPMCEWRQHERLKVQELAYIGAKPFPARVNWEQGFRPRLDAGAIVQAKGKGAMHPFVREFYHPTDRCARSSAEAVARFLADDRRFPPSAYESGDLVWKGAEWRTPSAAERAAMHGVPPDAIAHVKSTRSAAERRARENSLVGNGYHLPCMMAVFFLLLQTLDARPCPRPVKTGWEQWLGDNVRDTVWEPNKLQGMPGVLRAKELVRDMRQQFPAQWVDLEVWQDVERRLSFCQLDALQRFYAFQYVRGEPCDDLGPMVIRARDRAGLAAATGIQRHAGDSRQGLDHLLPPGLGKEQRLAQSLEMPPPFEIGRWGEPDVIFVAEEIATWGPFLPIHAERQRHIILTVSRAVRPLELALDQHRCAAARKVAMEKKPGFIACMTSILRWPDRAQAARYVEGFHIIGEVESSDVFRSVKENTNNIDLEEFFGDEAIVAVDAILASRPPKHAEDIWRLTKEEEVKGFNSEPRDRSWFDRRYGRGKWRPMERFLLIQADKMRMIDNALKPGHNRATRLSETIYTTNVDFIPAAIRLVIMTTLAKICEPGVWSLPWDAIVQSIPHWLSFSVGTDDLPDAYRGCPVATSHMPASVVAVYDVEAQRWSFVEVYGLAYGLESAVVGFNRLPTLGLSIDTVNKDTPSKKGLVGVFSALGAAPAPSKAFPSAADRLYLGASVHVGDAAQDGFMRLQPKSSSVAKARARIAEAVATRHLSPQEAGKLRGEVGWLAMHMAGRCGKLAIDFLGERQYGTTVDLNKLELRQLEFLDRVITNAPARTIPLTANRDPPVIIYSDASSDERGSKLGWVVFDRLRRPEGRAVQVPQELIDRWHSRANNIFPAETLCDGLTDEWTLAQPWNLAEGELPNWVSLDLSAEMIWETLFARSDM</sequence>
<dbReference type="PROSITE" id="PS51417">
    <property type="entry name" value="ARF"/>
    <property type="match status" value="1"/>
</dbReference>
<keyword evidence="6" id="KW-0931">ER-Golgi transport</keyword>
<dbReference type="GO" id="GO:0016192">
    <property type="term" value="P:vesicle-mediated transport"/>
    <property type="evidence" value="ECO:0007669"/>
    <property type="project" value="UniProtKB-KW"/>
</dbReference>
<evidence type="ECO:0000256" key="12">
    <source>
        <dbReference type="PIRSR" id="PIRSR606689-2"/>
    </source>
</evidence>
<protein>
    <recommendedName>
        <fullName evidence="16">DNA (cytosine-5-)-methyltransferase</fullName>
    </recommendedName>
</protein>
<keyword evidence="9 11" id="KW-0342">GTP-binding</keyword>
<dbReference type="InterPro" id="IPR006689">
    <property type="entry name" value="Small_GTPase_ARF/SAR"/>
</dbReference>
<feature type="region of interest" description="Disordered" evidence="13">
    <location>
        <begin position="1409"/>
        <end position="1455"/>
    </location>
</feature>
<dbReference type="InterPro" id="IPR024156">
    <property type="entry name" value="Small_GTPase_ARF"/>
</dbReference>
<dbReference type="InterPro" id="IPR027417">
    <property type="entry name" value="P-loop_NTPase"/>
</dbReference>
<evidence type="ECO:0000256" key="5">
    <source>
        <dbReference type="ARBA" id="ARBA00022741"/>
    </source>
</evidence>
<feature type="compositionally biased region" description="Basic and acidic residues" evidence="13">
    <location>
        <begin position="1429"/>
        <end position="1440"/>
    </location>
</feature>
<evidence type="ECO:0000313" key="15">
    <source>
        <dbReference type="Proteomes" id="UP000626109"/>
    </source>
</evidence>
<feature type="compositionally biased region" description="Basic and acidic residues" evidence="13">
    <location>
        <begin position="1409"/>
        <end position="1420"/>
    </location>
</feature>
<feature type="compositionally biased region" description="Low complexity" evidence="13">
    <location>
        <begin position="1442"/>
        <end position="1455"/>
    </location>
</feature>
<dbReference type="SUPFAM" id="SSF53335">
    <property type="entry name" value="S-adenosyl-L-methionine-dependent methyltransferases"/>
    <property type="match status" value="1"/>
</dbReference>
<keyword evidence="3" id="KW-0813">Transport</keyword>
<keyword evidence="10" id="KW-0449">Lipoprotein</keyword>
<dbReference type="SUPFAM" id="SSF52540">
    <property type="entry name" value="P-loop containing nucleoside triphosphate hydrolases"/>
    <property type="match status" value="1"/>
</dbReference>
<dbReference type="FunFam" id="3.40.50.300:FF:003539">
    <property type="entry name" value="ADP-ribosylation factor 1"/>
    <property type="match status" value="1"/>
</dbReference>
<keyword evidence="12" id="KW-0479">Metal-binding</keyword>
<feature type="binding site" evidence="11">
    <location>
        <position position="277"/>
    </location>
    <ligand>
        <name>GTP</name>
        <dbReference type="ChEBI" id="CHEBI:37565"/>
    </ligand>
</feature>
<evidence type="ECO:0000256" key="11">
    <source>
        <dbReference type="PIRSR" id="PIRSR606689-1"/>
    </source>
</evidence>
<evidence type="ECO:0000256" key="7">
    <source>
        <dbReference type="ARBA" id="ARBA00022927"/>
    </source>
</evidence>
<dbReference type="Pfam" id="PF00025">
    <property type="entry name" value="Arf"/>
    <property type="match status" value="1"/>
</dbReference>
<dbReference type="Gene3D" id="2.60.120.620">
    <property type="entry name" value="q2cbj1_9rhob like domain"/>
    <property type="match status" value="1"/>
</dbReference>
<feature type="binding site" evidence="12">
    <location>
        <position position="255"/>
    </location>
    <ligand>
        <name>Mg(2+)</name>
        <dbReference type="ChEBI" id="CHEBI:18420"/>
    </ligand>
</feature>
<dbReference type="Proteomes" id="UP000626109">
    <property type="component" value="Unassembled WGS sequence"/>
</dbReference>
<accession>A0A813KKL4</accession>
<dbReference type="PRINTS" id="PR00328">
    <property type="entry name" value="SAR1GTPBP"/>
</dbReference>
<reference evidence="14" key="1">
    <citation type="submission" date="2021-02" db="EMBL/GenBank/DDBJ databases">
        <authorList>
            <person name="Dougan E. K."/>
            <person name="Rhodes N."/>
            <person name="Thang M."/>
            <person name="Chan C."/>
        </authorList>
    </citation>
    <scope>NUCLEOTIDE SEQUENCE</scope>
</reference>
<dbReference type="InterPro" id="IPR029063">
    <property type="entry name" value="SAM-dependent_MTases_sf"/>
</dbReference>
<gene>
    <name evidence="14" type="ORF">PGLA2088_LOCUS34387</name>
</gene>
<dbReference type="PANTHER" id="PTHR11711">
    <property type="entry name" value="ADP RIBOSYLATION FACTOR-RELATED"/>
    <property type="match status" value="1"/>
</dbReference>
<evidence type="ECO:0000313" key="14">
    <source>
        <dbReference type="EMBL" id="CAE8707079.1"/>
    </source>
</evidence>
<dbReference type="Gene3D" id="3.40.50.150">
    <property type="entry name" value="Vaccinia Virus protein VP39"/>
    <property type="match status" value="1"/>
</dbReference>
<dbReference type="GO" id="GO:0046872">
    <property type="term" value="F:metal ion binding"/>
    <property type="evidence" value="ECO:0007669"/>
    <property type="project" value="UniProtKB-KW"/>
</dbReference>
<dbReference type="CDD" id="cd04150">
    <property type="entry name" value="Arf1_5_like"/>
    <property type="match status" value="1"/>
</dbReference>
<proteinExistence type="inferred from homology"/>
<keyword evidence="5 11" id="KW-0547">Nucleotide-binding</keyword>
<evidence type="ECO:0008006" key="16">
    <source>
        <dbReference type="Google" id="ProtNLM"/>
    </source>
</evidence>
<evidence type="ECO:0000256" key="4">
    <source>
        <dbReference type="ARBA" id="ARBA00022707"/>
    </source>
</evidence>
<evidence type="ECO:0000256" key="13">
    <source>
        <dbReference type="SAM" id="MobiDB-lite"/>
    </source>
</evidence>
<keyword evidence="7" id="KW-0653">Protein transport</keyword>
<name>A0A813KKL4_POLGL</name>
<keyword evidence="12" id="KW-0460">Magnesium</keyword>
<organism evidence="14 15">
    <name type="scientific">Polarella glacialis</name>
    <name type="common">Dinoflagellate</name>
    <dbReference type="NCBI Taxonomy" id="89957"/>
    <lineage>
        <taxon>Eukaryota</taxon>
        <taxon>Sar</taxon>
        <taxon>Alveolata</taxon>
        <taxon>Dinophyceae</taxon>
        <taxon>Suessiales</taxon>
        <taxon>Suessiaceae</taxon>
        <taxon>Polarella</taxon>
    </lineage>
</organism>
<keyword evidence="4" id="KW-0519">Myristate</keyword>
<feature type="compositionally biased region" description="Low complexity" evidence="13">
    <location>
        <begin position="81"/>
        <end position="93"/>
    </location>
</feature>
<evidence type="ECO:0000256" key="2">
    <source>
        <dbReference type="ARBA" id="ARBA00010290"/>
    </source>
</evidence>